<feature type="region of interest" description="Disordered" evidence="6">
    <location>
        <begin position="338"/>
        <end position="361"/>
    </location>
</feature>
<dbReference type="Proteomes" id="UP000306102">
    <property type="component" value="Unassembled WGS sequence"/>
</dbReference>
<dbReference type="AlphaFoldDB" id="A0A4S4EVW7"/>
<sequence>MPAICAEFSIALESATELGHLILASLEGFYPPDDTTQEGDKKDAAHQGMRRSCLMFMEAMAALMARADPGADHLLNPEIKQQAKAIADEWKPKLAEFDKDELCKLVLAVAHQRRAPELCRSLGLTHKMPVVIKALVNCGKQIDAVHFIHAFQLTESFPPVPLLMTYLKDLRSSQRKPGSFGKAAGALNAQELAALRAIIGCVEQYNLETDYPLAPLQKRGAQLDRPSLDRQRSVESAKSLQHKKPRANGRFHGFRVPGATPCTPTPAPAPAPSVGQDVSVFGGRAMYAGISERYPHALLTTTLDYQTPSQPTYAQQAYDYDQRSYYYPPDDRVAASTYNTAPSNYGSYLDTGMQSSHQPYM</sequence>
<organism evidence="7 8">
    <name type="scientific">Camellia sinensis var. sinensis</name>
    <name type="common">China tea</name>
    <dbReference type="NCBI Taxonomy" id="542762"/>
    <lineage>
        <taxon>Eukaryota</taxon>
        <taxon>Viridiplantae</taxon>
        <taxon>Streptophyta</taxon>
        <taxon>Embryophyta</taxon>
        <taxon>Tracheophyta</taxon>
        <taxon>Spermatophyta</taxon>
        <taxon>Magnoliopsida</taxon>
        <taxon>eudicotyledons</taxon>
        <taxon>Gunneridae</taxon>
        <taxon>Pentapetalae</taxon>
        <taxon>asterids</taxon>
        <taxon>Ericales</taxon>
        <taxon>Theaceae</taxon>
        <taxon>Camellia</taxon>
    </lineage>
</organism>
<feature type="compositionally biased region" description="Basic residues" evidence="6">
    <location>
        <begin position="240"/>
        <end position="253"/>
    </location>
</feature>
<dbReference type="STRING" id="542762.A0A4S4EVW7"/>
<feature type="region of interest" description="Disordered" evidence="6">
    <location>
        <begin position="221"/>
        <end position="273"/>
    </location>
</feature>
<feature type="compositionally biased region" description="Basic and acidic residues" evidence="6">
    <location>
        <begin position="226"/>
        <end position="235"/>
    </location>
</feature>
<evidence type="ECO:0000256" key="1">
    <source>
        <dbReference type="ARBA" id="ARBA00008956"/>
    </source>
</evidence>
<protein>
    <recommendedName>
        <fullName evidence="5">FRIGIDA-like protein</fullName>
    </recommendedName>
</protein>
<accession>A0A4S4EVW7</accession>
<evidence type="ECO:0000256" key="6">
    <source>
        <dbReference type="SAM" id="MobiDB-lite"/>
    </source>
</evidence>
<dbReference type="Pfam" id="PF07899">
    <property type="entry name" value="Frigida"/>
    <property type="match status" value="2"/>
</dbReference>
<name>A0A4S4EVW7_CAMSN</name>
<evidence type="ECO:0000256" key="4">
    <source>
        <dbReference type="ARBA" id="ARBA00023089"/>
    </source>
</evidence>
<evidence type="ECO:0000313" key="8">
    <source>
        <dbReference type="Proteomes" id="UP000306102"/>
    </source>
</evidence>
<dbReference type="PANTHER" id="PTHR31791">
    <property type="entry name" value="FRIGIDA-LIKE PROTEIN 3-RELATED"/>
    <property type="match status" value="1"/>
</dbReference>
<evidence type="ECO:0000256" key="2">
    <source>
        <dbReference type="ARBA" id="ARBA00022473"/>
    </source>
</evidence>
<dbReference type="PANTHER" id="PTHR31791:SF41">
    <property type="entry name" value="FRIGIDA-LIKE PROTEIN"/>
    <property type="match status" value="1"/>
</dbReference>
<comment type="similarity">
    <text evidence="1 5">Belongs to the Frigida family.</text>
</comment>
<keyword evidence="8" id="KW-1185">Reference proteome</keyword>
<proteinExistence type="inferred from homology"/>
<gene>
    <name evidence="7" type="ORF">TEA_022678</name>
</gene>
<comment type="caution">
    <text evidence="7">The sequence shown here is derived from an EMBL/GenBank/DDBJ whole genome shotgun (WGS) entry which is preliminary data.</text>
</comment>
<dbReference type="GO" id="GO:0009908">
    <property type="term" value="P:flower development"/>
    <property type="evidence" value="ECO:0007669"/>
    <property type="project" value="UniProtKB-KW"/>
</dbReference>
<dbReference type="GO" id="GO:0030154">
    <property type="term" value="P:cell differentiation"/>
    <property type="evidence" value="ECO:0007669"/>
    <property type="project" value="UniProtKB-KW"/>
</dbReference>
<evidence type="ECO:0000256" key="5">
    <source>
        <dbReference type="RuleBase" id="RU364012"/>
    </source>
</evidence>
<keyword evidence="3 5" id="KW-0221">Differentiation</keyword>
<keyword evidence="4 5" id="KW-0287">Flowering</keyword>
<reference evidence="7 8" key="1">
    <citation type="journal article" date="2018" name="Proc. Natl. Acad. Sci. U.S.A.">
        <title>Draft genome sequence of Camellia sinensis var. sinensis provides insights into the evolution of the tea genome and tea quality.</title>
        <authorList>
            <person name="Wei C."/>
            <person name="Yang H."/>
            <person name="Wang S."/>
            <person name="Zhao J."/>
            <person name="Liu C."/>
            <person name="Gao L."/>
            <person name="Xia E."/>
            <person name="Lu Y."/>
            <person name="Tai Y."/>
            <person name="She G."/>
            <person name="Sun J."/>
            <person name="Cao H."/>
            <person name="Tong W."/>
            <person name="Gao Q."/>
            <person name="Li Y."/>
            <person name="Deng W."/>
            <person name="Jiang X."/>
            <person name="Wang W."/>
            <person name="Chen Q."/>
            <person name="Zhang S."/>
            <person name="Li H."/>
            <person name="Wu J."/>
            <person name="Wang P."/>
            <person name="Li P."/>
            <person name="Shi C."/>
            <person name="Zheng F."/>
            <person name="Jian J."/>
            <person name="Huang B."/>
            <person name="Shan D."/>
            <person name="Shi M."/>
            <person name="Fang C."/>
            <person name="Yue Y."/>
            <person name="Li F."/>
            <person name="Li D."/>
            <person name="Wei S."/>
            <person name="Han B."/>
            <person name="Jiang C."/>
            <person name="Yin Y."/>
            <person name="Xia T."/>
            <person name="Zhang Z."/>
            <person name="Bennetzen J.L."/>
            <person name="Zhao S."/>
            <person name="Wan X."/>
        </authorList>
    </citation>
    <scope>NUCLEOTIDE SEQUENCE [LARGE SCALE GENOMIC DNA]</scope>
    <source>
        <strain evidence="8">cv. Shuchazao</strain>
        <tissue evidence="7">Leaf</tissue>
    </source>
</reference>
<evidence type="ECO:0000256" key="3">
    <source>
        <dbReference type="ARBA" id="ARBA00022782"/>
    </source>
</evidence>
<evidence type="ECO:0000313" key="7">
    <source>
        <dbReference type="EMBL" id="THG21123.1"/>
    </source>
</evidence>
<dbReference type="EMBL" id="SDRB02001579">
    <property type="protein sequence ID" value="THG21123.1"/>
    <property type="molecule type" value="Genomic_DNA"/>
</dbReference>
<keyword evidence="2 5" id="KW-0217">Developmental protein</keyword>
<dbReference type="InterPro" id="IPR012474">
    <property type="entry name" value="Frigida"/>
</dbReference>